<keyword evidence="4 10" id="KW-0812">Transmembrane</keyword>
<dbReference type="AlphaFoldDB" id="A0A165E536"/>
<organism evidence="12 13">
    <name type="scientific">Exidia glandulosa HHB12029</name>
    <dbReference type="NCBI Taxonomy" id="1314781"/>
    <lineage>
        <taxon>Eukaryota</taxon>
        <taxon>Fungi</taxon>
        <taxon>Dikarya</taxon>
        <taxon>Basidiomycota</taxon>
        <taxon>Agaricomycotina</taxon>
        <taxon>Agaricomycetes</taxon>
        <taxon>Auriculariales</taxon>
        <taxon>Exidiaceae</taxon>
        <taxon>Exidia</taxon>
    </lineage>
</organism>
<reference evidence="12 13" key="1">
    <citation type="journal article" date="2016" name="Mol. Biol. Evol.">
        <title>Comparative Genomics of Early-Diverging Mushroom-Forming Fungi Provides Insights into the Origins of Lignocellulose Decay Capabilities.</title>
        <authorList>
            <person name="Nagy L.G."/>
            <person name="Riley R."/>
            <person name="Tritt A."/>
            <person name="Adam C."/>
            <person name="Daum C."/>
            <person name="Floudas D."/>
            <person name="Sun H."/>
            <person name="Yadav J.S."/>
            <person name="Pangilinan J."/>
            <person name="Larsson K.H."/>
            <person name="Matsuura K."/>
            <person name="Barry K."/>
            <person name="Labutti K."/>
            <person name="Kuo R."/>
            <person name="Ohm R.A."/>
            <person name="Bhattacharya S.S."/>
            <person name="Shirouzu T."/>
            <person name="Yoshinaga Y."/>
            <person name="Martin F.M."/>
            <person name="Grigoriev I.V."/>
            <person name="Hibbett D.S."/>
        </authorList>
    </citation>
    <scope>NUCLEOTIDE SEQUENCE [LARGE SCALE GENOMIC DNA]</scope>
    <source>
        <strain evidence="12 13">HHB12029</strain>
    </source>
</reference>
<evidence type="ECO:0000256" key="9">
    <source>
        <dbReference type="SAM" id="MobiDB-lite"/>
    </source>
</evidence>
<evidence type="ECO:0000256" key="7">
    <source>
        <dbReference type="ARBA" id="ARBA00049119"/>
    </source>
</evidence>
<keyword evidence="13" id="KW-1185">Reference proteome</keyword>
<dbReference type="InParanoid" id="A0A165E536"/>
<keyword evidence="6 10" id="KW-0472">Membrane</keyword>
<evidence type="ECO:0000256" key="1">
    <source>
        <dbReference type="ARBA" id="ARBA00004141"/>
    </source>
</evidence>
<accession>A0A165E536</accession>
<feature type="region of interest" description="Disordered" evidence="9">
    <location>
        <begin position="1"/>
        <end position="31"/>
    </location>
</feature>
<name>A0A165E536_EXIGL</name>
<feature type="transmembrane region" description="Helical" evidence="10">
    <location>
        <begin position="251"/>
        <end position="270"/>
    </location>
</feature>
<evidence type="ECO:0000313" key="12">
    <source>
        <dbReference type="EMBL" id="KZV86087.1"/>
    </source>
</evidence>
<feature type="transmembrane region" description="Helical" evidence="10">
    <location>
        <begin position="276"/>
        <end position="299"/>
    </location>
</feature>
<dbReference type="PANTHER" id="PTHR48020">
    <property type="entry name" value="PROTON MYO-INOSITOL COTRANSPORTER"/>
    <property type="match status" value="1"/>
</dbReference>
<dbReference type="InterPro" id="IPR003663">
    <property type="entry name" value="Sugar/inositol_transpt"/>
</dbReference>
<proteinExistence type="inferred from homology"/>
<feature type="domain" description="Major facilitator superfamily (MFS) profile" evidence="11">
    <location>
        <begin position="114"/>
        <end position="554"/>
    </location>
</feature>
<dbReference type="OrthoDB" id="5290825at2759"/>
<feature type="transmembrane region" description="Helical" evidence="10">
    <location>
        <begin position="154"/>
        <end position="176"/>
    </location>
</feature>
<keyword evidence="3 8" id="KW-0813">Transport</keyword>
<feature type="transmembrane region" description="Helical" evidence="10">
    <location>
        <begin position="459"/>
        <end position="478"/>
    </location>
</feature>
<dbReference type="InterPro" id="IPR005828">
    <property type="entry name" value="MFS_sugar_transport-like"/>
</dbReference>
<keyword evidence="5 10" id="KW-1133">Transmembrane helix</keyword>
<feature type="transmembrane region" description="Helical" evidence="10">
    <location>
        <begin position="218"/>
        <end position="239"/>
    </location>
</feature>
<dbReference type="GO" id="GO:0015798">
    <property type="term" value="P:myo-inositol transport"/>
    <property type="evidence" value="ECO:0007669"/>
    <property type="project" value="UniProtKB-ARBA"/>
</dbReference>
<dbReference type="PANTHER" id="PTHR48020:SF26">
    <property type="entry name" value="MYO-INOSITOL TRANSPORTER, PUTATIVE (AFU_ORTHOLOGUE AFUA_4G01560)-RELATED"/>
    <property type="match status" value="1"/>
</dbReference>
<dbReference type="InterPro" id="IPR036259">
    <property type="entry name" value="MFS_trans_sf"/>
</dbReference>
<dbReference type="InterPro" id="IPR020846">
    <property type="entry name" value="MFS_dom"/>
</dbReference>
<feature type="transmembrane region" description="Helical" evidence="10">
    <location>
        <begin position="531"/>
        <end position="550"/>
    </location>
</feature>
<feature type="transmembrane region" description="Helical" evidence="10">
    <location>
        <begin position="403"/>
        <end position="426"/>
    </location>
</feature>
<dbReference type="SUPFAM" id="SSF103473">
    <property type="entry name" value="MFS general substrate transporter"/>
    <property type="match status" value="1"/>
</dbReference>
<protein>
    <recommendedName>
        <fullName evidence="11">Major facilitator superfamily (MFS) profile domain-containing protein</fullName>
    </recommendedName>
</protein>
<evidence type="ECO:0000256" key="8">
    <source>
        <dbReference type="RuleBase" id="RU003346"/>
    </source>
</evidence>
<evidence type="ECO:0000313" key="13">
    <source>
        <dbReference type="Proteomes" id="UP000077266"/>
    </source>
</evidence>
<dbReference type="FunFam" id="1.20.1250.20:FF:000100">
    <property type="entry name" value="MFS sugar transporter, putative"/>
    <property type="match status" value="1"/>
</dbReference>
<evidence type="ECO:0000256" key="10">
    <source>
        <dbReference type="SAM" id="Phobius"/>
    </source>
</evidence>
<dbReference type="InterPro" id="IPR050814">
    <property type="entry name" value="Myo-inositol_Transporter"/>
</dbReference>
<evidence type="ECO:0000256" key="6">
    <source>
        <dbReference type="ARBA" id="ARBA00023136"/>
    </source>
</evidence>
<feature type="transmembrane region" description="Helical" evidence="10">
    <location>
        <begin position="188"/>
        <end position="206"/>
    </location>
</feature>
<evidence type="ECO:0000256" key="3">
    <source>
        <dbReference type="ARBA" id="ARBA00022448"/>
    </source>
</evidence>
<feature type="transmembrane region" description="Helical" evidence="10">
    <location>
        <begin position="373"/>
        <end position="391"/>
    </location>
</feature>
<comment type="similarity">
    <text evidence="2 8">Belongs to the major facilitator superfamily. Sugar transporter (TC 2.A.1.1) family.</text>
</comment>
<evidence type="ECO:0000256" key="5">
    <source>
        <dbReference type="ARBA" id="ARBA00022989"/>
    </source>
</evidence>
<dbReference type="PRINTS" id="PR00171">
    <property type="entry name" value="SUGRTRNSPORT"/>
</dbReference>
<comment type="subcellular location">
    <subcellularLocation>
        <location evidence="1">Membrane</location>
        <topology evidence="1">Multi-pass membrane protein</topology>
    </subcellularLocation>
</comment>
<dbReference type="EMBL" id="KV426167">
    <property type="protein sequence ID" value="KZV86087.1"/>
    <property type="molecule type" value="Genomic_DNA"/>
</dbReference>
<feature type="compositionally biased region" description="Basic and acidic residues" evidence="9">
    <location>
        <begin position="7"/>
        <end position="17"/>
    </location>
</feature>
<dbReference type="GO" id="GO:0022857">
    <property type="term" value="F:transmembrane transporter activity"/>
    <property type="evidence" value="ECO:0007669"/>
    <property type="project" value="InterPro"/>
</dbReference>
<dbReference type="STRING" id="1314781.A0A165E536"/>
<dbReference type="Proteomes" id="UP000077266">
    <property type="component" value="Unassembled WGS sequence"/>
</dbReference>
<dbReference type="GO" id="GO:0016020">
    <property type="term" value="C:membrane"/>
    <property type="evidence" value="ECO:0007669"/>
    <property type="project" value="UniProtKB-SubCell"/>
</dbReference>
<evidence type="ECO:0000256" key="2">
    <source>
        <dbReference type="ARBA" id="ARBA00010992"/>
    </source>
</evidence>
<feature type="transmembrane region" description="Helical" evidence="10">
    <location>
        <begin position="109"/>
        <end position="127"/>
    </location>
</feature>
<dbReference type="GO" id="GO:0015791">
    <property type="term" value="P:polyol transmembrane transport"/>
    <property type="evidence" value="ECO:0007669"/>
    <property type="project" value="UniProtKB-ARBA"/>
</dbReference>
<dbReference type="PROSITE" id="PS50850">
    <property type="entry name" value="MFS"/>
    <property type="match status" value="1"/>
</dbReference>
<feature type="transmembrane region" description="Helical" evidence="10">
    <location>
        <begin position="433"/>
        <end position="453"/>
    </location>
</feature>
<evidence type="ECO:0000256" key="4">
    <source>
        <dbReference type="ARBA" id="ARBA00022692"/>
    </source>
</evidence>
<dbReference type="Pfam" id="PF00083">
    <property type="entry name" value="Sugar_tr"/>
    <property type="match status" value="1"/>
</dbReference>
<dbReference type="Gene3D" id="1.20.1250.20">
    <property type="entry name" value="MFS general substrate transporter like domains"/>
    <property type="match status" value="1"/>
</dbReference>
<gene>
    <name evidence="12" type="ORF">EXIGLDRAFT_841040</name>
</gene>
<sequence>MSAPPSPEEKRYLLAEGDRDEDELVKEPESPGIELEEITLAEPGLDLDGMSRSELVADAVAFCERAGLMEHVKDFRHGALLAYGDTTNLTMAERRALQREKTHKWDQPFMVYYIAICAAMAAVVQGMDEAVVNGAQIFYYDYFGISNPNNDQTIAMIQGLINSAPYLCCFLLSCWLTEPLNHRLGRRGTIFFACVVTGLFSLLEASTQTWQQLFVVRLILGIGIGPKSATAPVFAAECAPSRIRGALVMQWQMWTAFGIALGDLVSYLFVNSNPATAWRYILGSTCIAPAIVCCMIFLAPESPRWCMLHNRPRDAYKAMLRLRRVPLQAARDIYIMERQLAAEREMQRGGWKRMVRDLFMVGRVRRAAIPSGILMFLQQFCGVNVIAYYSSQIFVEGGFSRQAAMLTTLGTGVVNWLFAIPAIYTIDTFGRRSLLLFTFPFMSVCLLITGFGFTLPEGTGRLGVVASGLYLFMVFYSPGEGPVPFTYSAEAFPLYIRDFGMSYATAVCWAFNFVLAITFPPMLASFKPLGAFSWYAGWCLAGWVLVFLFVPETKARSLEELDVVFSVPTGQHASWQVRNAMQKLGLRQSQRPLKPLYDLDDGA</sequence>
<feature type="transmembrane region" description="Helical" evidence="10">
    <location>
        <begin position="499"/>
        <end position="519"/>
    </location>
</feature>
<comment type="catalytic activity">
    <reaction evidence="7">
        <text>myo-inositol(out) + H(+)(out) = myo-inositol(in) + H(+)(in)</text>
        <dbReference type="Rhea" id="RHEA:60364"/>
        <dbReference type="ChEBI" id="CHEBI:15378"/>
        <dbReference type="ChEBI" id="CHEBI:17268"/>
    </reaction>
</comment>
<evidence type="ECO:0000259" key="11">
    <source>
        <dbReference type="PROSITE" id="PS50850"/>
    </source>
</evidence>
<dbReference type="NCBIfam" id="TIGR00879">
    <property type="entry name" value="SP"/>
    <property type="match status" value="1"/>
</dbReference>